<dbReference type="Proteomes" id="UP000440578">
    <property type="component" value="Unassembled WGS sequence"/>
</dbReference>
<comment type="caution">
    <text evidence="3">The sequence shown here is derived from an EMBL/GenBank/DDBJ whole genome shotgun (WGS) entry which is preliminary data.</text>
</comment>
<sequence>MAVLNPFVSEALMRKSLGSLSRQSAFWIMVNLFLAIFVALEMYYGSVLVSDLLGVTPPLVRKLELAVLVITCLNLAVHLTRYLYPALGHSVLNLTDGQRRLLTVAQNDPAIGSTPRPSRSGGGGGAAATPMNLSALSWLSDASAGRSHALSTSASSWDYRDGSVSHAFTPDRSASRHWGQRGSPYGQGGLVPPMSPLGATSSPALSGLPRVSTPVNRPNVEITDMDSFHEYMSQYEDRERKYSALNASADASVNQSASFWNQSRFSLADFFTNSPQKHVYQLSIRSPSETEDGPGGDKEKDNTLSSGFDPVWLKLDVSNDTLFRWTENIRIWLCQTIFVRLVKEIDSVNAALRRHGLSEVQIGEVGLDKLRKTAQMVQDVPSLNAVLHFLSVSTHQEYLVYRIRELSRGGCMQEFRWNGGGTFRGKDWDEHLPTDSAIVMHMVAAYLDGRLPPHPSHPDGRTFSSEHLSSAPDKPVTGPGRLVIHQAEIIPPRFCLIDGTEIVELAKGRNNLFHTLLLFLYTVRGSHGGMLDRIHIGPAGLNVEWVIQ</sequence>
<dbReference type="EMBL" id="VIIS01001446">
    <property type="protein sequence ID" value="KAF0298093.1"/>
    <property type="molecule type" value="Genomic_DNA"/>
</dbReference>
<protein>
    <submittedName>
        <fullName evidence="3">Transmembrane protein 209</fullName>
    </submittedName>
</protein>
<proteinExistence type="predicted"/>
<evidence type="ECO:0000256" key="2">
    <source>
        <dbReference type="SAM" id="Phobius"/>
    </source>
</evidence>
<feature type="region of interest" description="Disordered" evidence="1">
    <location>
        <begin position="168"/>
        <end position="218"/>
    </location>
</feature>
<accession>A0A6A4VWN0</accession>
<dbReference type="AlphaFoldDB" id="A0A6A4VWN0"/>
<feature type="transmembrane region" description="Helical" evidence="2">
    <location>
        <begin position="65"/>
        <end position="84"/>
    </location>
</feature>
<feature type="transmembrane region" description="Helical" evidence="2">
    <location>
        <begin position="24"/>
        <end position="45"/>
    </location>
</feature>
<dbReference type="PANTHER" id="PTHR21780">
    <property type="entry name" value="TRANSMEMBRANE PROTEIN 209"/>
    <property type="match status" value="1"/>
</dbReference>
<name>A0A6A4VWN0_AMPAM</name>
<keyword evidence="2" id="KW-1133">Transmembrane helix</keyword>
<dbReference type="InterPro" id="IPR019176">
    <property type="entry name" value="Cytochrome_B561-rel"/>
</dbReference>
<dbReference type="GO" id="GO:0016020">
    <property type="term" value="C:membrane"/>
    <property type="evidence" value="ECO:0007669"/>
    <property type="project" value="TreeGrafter"/>
</dbReference>
<organism evidence="3 4">
    <name type="scientific">Amphibalanus amphitrite</name>
    <name type="common">Striped barnacle</name>
    <name type="synonym">Balanus amphitrite</name>
    <dbReference type="NCBI Taxonomy" id="1232801"/>
    <lineage>
        <taxon>Eukaryota</taxon>
        <taxon>Metazoa</taxon>
        <taxon>Ecdysozoa</taxon>
        <taxon>Arthropoda</taxon>
        <taxon>Crustacea</taxon>
        <taxon>Multicrustacea</taxon>
        <taxon>Cirripedia</taxon>
        <taxon>Thoracica</taxon>
        <taxon>Thoracicalcarea</taxon>
        <taxon>Balanomorpha</taxon>
        <taxon>Balanoidea</taxon>
        <taxon>Balanidae</taxon>
        <taxon>Amphibalaninae</taxon>
        <taxon>Amphibalanus</taxon>
    </lineage>
</organism>
<gene>
    <name evidence="3" type="primary">Tmem209_1</name>
    <name evidence="3" type="ORF">FJT64_004520</name>
</gene>
<reference evidence="3 4" key="1">
    <citation type="submission" date="2019-07" db="EMBL/GenBank/DDBJ databases">
        <title>Draft genome assembly of a fouling barnacle, Amphibalanus amphitrite (Darwin, 1854): The first reference genome for Thecostraca.</title>
        <authorList>
            <person name="Kim W."/>
        </authorList>
    </citation>
    <scope>NUCLEOTIDE SEQUENCE [LARGE SCALE GENOMIC DNA]</scope>
    <source>
        <strain evidence="3">SNU_AA5</strain>
        <tissue evidence="3">Soma without cirri and trophi</tissue>
    </source>
</reference>
<dbReference type="PANTHER" id="PTHR21780:SF0">
    <property type="entry name" value="TRANSMEMBRANE PROTEIN 209"/>
    <property type="match status" value="1"/>
</dbReference>
<keyword evidence="2" id="KW-0472">Membrane</keyword>
<evidence type="ECO:0000313" key="3">
    <source>
        <dbReference type="EMBL" id="KAF0298093.1"/>
    </source>
</evidence>
<keyword evidence="4" id="KW-1185">Reference proteome</keyword>
<feature type="region of interest" description="Disordered" evidence="1">
    <location>
        <begin position="105"/>
        <end position="126"/>
    </location>
</feature>
<dbReference type="Pfam" id="PF09786">
    <property type="entry name" value="CytochromB561_N"/>
    <property type="match status" value="1"/>
</dbReference>
<feature type="region of interest" description="Disordered" evidence="1">
    <location>
        <begin position="281"/>
        <end position="304"/>
    </location>
</feature>
<feature type="region of interest" description="Disordered" evidence="1">
    <location>
        <begin position="454"/>
        <end position="476"/>
    </location>
</feature>
<keyword evidence="2 3" id="KW-0812">Transmembrane</keyword>
<dbReference type="OrthoDB" id="509821at2759"/>
<evidence type="ECO:0000256" key="1">
    <source>
        <dbReference type="SAM" id="MobiDB-lite"/>
    </source>
</evidence>
<evidence type="ECO:0000313" key="4">
    <source>
        <dbReference type="Proteomes" id="UP000440578"/>
    </source>
</evidence>